<evidence type="ECO:0000256" key="1">
    <source>
        <dbReference type="SAM" id="MobiDB-lite"/>
    </source>
</evidence>
<proteinExistence type="predicted"/>
<protein>
    <submittedName>
        <fullName evidence="2">Uncharacterized protein</fullName>
    </submittedName>
</protein>
<feature type="compositionally biased region" description="Basic and acidic residues" evidence="1">
    <location>
        <begin position="27"/>
        <end position="36"/>
    </location>
</feature>
<gene>
    <name evidence="2" type="ORF">DU43_14420</name>
</gene>
<organism evidence="2">
    <name type="scientific">Methanosarcina mazei</name>
    <name type="common">Methanosarcina frisia</name>
    <dbReference type="NCBI Taxonomy" id="2209"/>
    <lineage>
        <taxon>Archaea</taxon>
        <taxon>Methanobacteriati</taxon>
        <taxon>Methanobacteriota</taxon>
        <taxon>Stenosarchaea group</taxon>
        <taxon>Methanomicrobia</taxon>
        <taxon>Methanosarcinales</taxon>
        <taxon>Methanosarcinaceae</taxon>
        <taxon>Methanosarcina</taxon>
    </lineage>
</organism>
<sequence>MNRRTEKRSGYLSIFTHYFKSLEYKRLESQDTREQQGRTQGSQDRAGGEPERSHRGTRRGSVP</sequence>
<feature type="region of interest" description="Disordered" evidence="1">
    <location>
        <begin position="27"/>
        <end position="63"/>
    </location>
</feature>
<comment type="caution">
    <text evidence="2">The sequence shown here is derived from an EMBL/GenBank/DDBJ whole genome shotgun (WGS) entry which is preliminary data.</text>
</comment>
<dbReference type="EMBL" id="JJPM01000109">
    <property type="protein sequence ID" value="KKG76848.1"/>
    <property type="molecule type" value="Genomic_DNA"/>
</dbReference>
<reference evidence="2" key="1">
    <citation type="journal article" date="2015" name="ISME J.">
        <title>Genomic and phenotypic differentiation among Methanosarcina mazei populations from Columbia River sediment.</title>
        <authorList>
            <person name="Youngblut N.D."/>
            <person name="Wirth J.S."/>
            <person name="Henriksen J.R."/>
            <person name="Smith M."/>
            <person name="Simon H."/>
            <person name="Metcalf W.W."/>
            <person name="Whitaker R.J."/>
        </authorList>
    </citation>
    <scope>NUCLEOTIDE SEQUENCE [LARGE SCALE GENOMIC DNA]</scope>
    <source>
        <strain evidence="2">3.H.A.1A.1</strain>
    </source>
</reference>
<dbReference type="AlphaFoldDB" id="A0A0F8JMA9"/>
<evidence type="ECO:0000313" key="2">
    <source>
        <dbReference type="EMBL" id="KKG76848.1"/>
    </source>
</evidence>
<accession>A0A0F8JMA9</accession>
<name>A0A0F8JMA9_METMZ</name>
<dbReference type="PATRIC" id="fig|2209.69.peg.3204"/>